<accession>W0FKR2</accession>
<dbReference type="AlphaFoldDB" id="W0FKR2"/>
<name>W0FKR2_9BACT</name>
<dbReference type="EMBL" id="KC246783">
    <property type="protein sequence ID" value="AHF24044.1"/>
    <property type="molecule type" value="Genomic_DNA"/>
</dbReference>
<protein>
    <submittedName>
        <fullName evidence="1">Uncharacterized protein</fullName>
    </submittedName>
</protein>
<organism evidence="1">
    <name type="scientific">uncultured bacterium Contig643</name>
    <dbReference type="NCBI Taxonomy" id="1393602"/>
    <lineage>
        <taxon>Bacteria</taxon>
        <taxon>environmental samples</taxon>
    </lineage>
</organism>
<reference evidence="1" key="1">
    <citation type="journal article" date="2013" name="PLoS ONE">
        <title>Metagenomic insights into the carbohydrate-active enzymes carried by the microorganisms adhering to solid digesta in the rumen of cows.</title>
        <authorList>
            <person name="Wang L."/>
            <person name="Hatem A."/>
            <person name="Catalyurek U.V."/>
            <person name="Morrison M."/>
            <person name="Yu Z."/>
        </authorList>
    </citation>
    <scope>NUCLEOTIDE SEQUENCE</scope>
</reference>
<evidence type="ECO:0000313" key="1">
    <source>
        <dbReference type="EMBL" id="AHF24044.1"/>
    </source>
</evidence>
<sequence length="73" mass="8220">MAKFISTLTQVYYRGGYSSCDTLINTDEISSVTECLDDYRQSVITMKNGKQFLADEEASKIRKKIIEAEADDA</sequence>
<proteinExistence type="predicted"/>